<name>A0A3D5N8L0_9PROT</name>
<accession>A0A3D5N8L0</accession>
<dbReference type="SUPFAM" id="SSF64153">
    <property type="entry name" value="YjeF N-terminal domain-like"/>
    <property type="match status" value="1"/>
</dbReference>
<dbReference type="AlphaFoldDB" id="A0A3D5N8L0"/>
<dbReference type="Proteomes" id="UP000264179">
    <property type="component" value="Unassembled WGS sequence"/>
</dbReference>
<feature type="domain" description="YjeF N-terminal" evidence="1">
    <location>
        <begin position="1"/>
        <end position="50"/>
    </location>
</feature>
<sequence>MYEADRRTIEAGTSGDVLMENAGASVVAEIVSRWTTRAATVLCGPGNNGG</sequence>
<dbReference type="EMBL" id="DPOP01000081">
    <property type="protein sequence ID" value="HCW67410.1"/>
    <property type="molecule type" value="Genomic_DNA"/>
</dbReference>
<evidence type="ECO:0000313" key="2">
    <source>
        <dbReference type="EMBL" id="HCW67410.1"/>
    </source>
</evidence>
<proteinExistence type="predicted"/>
<comment type="caution">
    <text evidence="2">The sequence shown here is derived from an EMBL/GenBank/DDBJ whole genome shotgun (WGS) entry which is preliminary data.</text>
</comment>
<dbReference type="STRING" id="168935.AUP42_10445"/>
<dbReference type="Gene3D" id="3.40.50.10260">
    <property type="entry name" value="YjeF N-terminal domain"/>
    <property type="match status" value="1"/>
</dbReference>
<reference evidence="2 3" key="1">
    <citation type="journal article" date="2018" name="Nat. Biotechnol.">
        <title>A standardized bacterial taxonomy based on genome phylogeny substantially revises the tree of life.</title>
        <authorList>
            <person name="Parks D.H."/>
            <person name="Chuvochina M."/>
            <person name="Waite D.W."/>
            <person name="Rinke C."/>
            <person name="Skarshewski A."/>
            <person name="Chaumeil P.A."/>
            <person name="Hugenholtz P."/>
        </authorList>
    </citation>
    <scope>NUCLEOTIDE SEQUENCE [LARGE SCALE GENOMIC DNA]</scope>
    <source>
        <strain evidence="2">UBA9881</strain>
    </source>
</reference>
<dbReference type="PROSITE" id="PS51385">
    <property type="entry name" value="YJEF_N"/>
    <property type="match status" value="1"/>
</dbReference>
<dbReference type="Pfam" id="PF03853">
    <property type="entry name" value="YjeF_N"/>
    <property type="match status" value="1"/>
</dbReference>
<evidence type="ECO:0000313" key="3">
    <source>
        <dbReference type="Proteomes" id="UP000264179"/>
    </source>
</evidence>
<feature type="non-terminal residue" evidence="2">
    <location>
        <position position="50"/>
    </location>
</feature>
<organism evidence="2 3">
    <name type="scientific">Thalassospira lucentensis</name>
    <dbReference type="NCBI Taxonomy" id="168935"/>
    <lineage>
        <taxon>Bacteria</taxon>
        <taxon>Pseudomonadati</taxon>
        <taxon>Pseudomonadota</taxon>
        <taxon>Alphaproteobacteria</taxon>
        <taxon>Rhodospirillales</taxon>
        <taxon>Thalassospiraceae</taxon>
        <taxon>Thalassospira</taxon>
    </lineage>
</organism>
<dbReference type="InterPro" id="IPR004443">
    <property type="entry name" value="YjeF_N_dom"/>
</dbReference>
<dbReference type="InterPro" id="IPR036652">
    <property type="entry name" value="YjeF_N_dom_sf"/>
</dbReference>
<protein>
    <submittedName>
        <fullName evidence="2">Bifunctional ADP-dependent NAD(P)H-hydrate dehydratase/NAD(P)H-hydrate epimerase</fullName>
    </submittedName>
</protein>
<gene>
    <name evidence="2" type="ORF">DHR80_09410</name>
</gene>
<evidence type="ECO:0000259" key="1">
    <source>
        <dbReference type="PROSITE" id="PS51385"/>
    </source>
</evidence>